<protein>
    <submittedName>
        <fullName evidence="2">Polypyrimidine tract-binding protein 1</fullName>
    </submittedName>
</protein>
<dbReference type="EMBL" id="JASSZA010000008">
    <property type="protein sequence ID" value="KAK2104350.1"/>
    <property type="molecule type" value="Genomic_DNA"/>
</dbReference>
<comment type="caution">
    <text evidence="2">The sequence shown here is derived from an EMBL/GenBank/DDBJ whole genome shotgun (WGS) entry which is preliminary data.</text>
</comment>
<evidence type="ECO:0000313" key="3">
    <source>
        <dbReference type="Proteomes" id="UP001266305"/>
    </source>
</evidence>
<dbReference type="Proteomes" id="UP001266305">
    <property type="component" value="Unassembled WGS sequence"/>
</dbReference>
<sequence>PDPAGHEPPEPAQATQEAHPQHALEAPELQLPREGQEDQGLTKDIGHSPLHHFKRPGSKNFQNIFPLSATLYPSNILPSVAE</sequence>
<feature type="compositionally biased region" description="Basic and acidic residues" evidence="1">
    <location>
        <begin position="34"/>
        <end position="46"/>
    </location>
</feature>
<proteinExistence type="predicted"/>
<name>A0ABQ9V5E0_SAGOE</name>
<gene>
    <name evidence="2" type="primary">PTBP1_6</name>
    <name evidence="2" type="ORF">P7K49_018206</name>
</gene>
<reference evidence="2 3" key="1">
    <citation type="submission" date="2023-05" db="EMBL/GenBank/DDBJ databases">
        <title>B98-5 Cell Line De Novo Hybrid Assembly: An Optical Mapping Approach.</title>
        <authorList>
            <person name="Kananen K."/>
            <person name="Auerbach J.A."/>
            <person name="Kautto E."/>
            <person name="Blachly J.S."/>
        </authorList>
    </citation>
    <scope>NUCLEOTIDE SEQUENCE [LARGE SCALE GENOMIC DNA]</scope>
    <source>
        <strain evidence="2">B95-8</strain>
        <tissue evidence="2">Cell line</tissue>
    </source>
</reference>
<feature type="region of interest" description="Disordered" evidence="1">
    <location>
        <begin position="1"/>
        <end position="52"/>
    </location>
</feature>
<evidence type="ECO:0000313" key="2">
    <source>
        <dbReference type="EMBL" id="KAK2104350.1"/>
    </source>
</evidence>
<accession>A0ABQ9V5E0</accession>
<keyword evidence="3" id="KW-1185">Reference proteome</keyword>
<organism evidence="2 3">
    <name type="scientific">Saguinus oedipus</name>
    <name type="common">Cotton-top tamarin</name>
    <name type="synonym">Oedipomidas oedipus</name>
    <dbReference type="NCBI Taxonomy" id="9490"/>
    <lineage>
        <taxon>Eukaryota</taxon>
        <taxon>Metazoa</taxon>
        <taxon>Chordata</taxon>
        <taxon>Craniata</taxon>
        <taxon>Vertebrata</taxon>
        <taxon>Euteleostomi</taxon>
        <taxon>Mammalia</taxon>
        <taxon>Eutheria</taxon>
        <taxon>Euarchontoglires</taxon>
        <taxon>Primates</taxon>
        <taxon>Haplorrhini</taxon>
        <taxon>Platyrrhini</taxon>
        <taxon>Cebidae</taxon>
        <taxon>Callitrichinae</taxon>
        <taxon>Saguinus</taxon>
    </lineage>
</organism>
<evidence type="ECO:0000256" key="1">
    <source>
        <dbReference type="SAM" id="MobiDB-lite"/>
    </source>
</evidence>
<feature type="non-terminal residue" evidence="2">
    <location>
        <position position="1"/>
    </location>
</feature>